<feature type="region of interest" description="Disordered" evidence="1">
    <location>
        <begin position="41"/>
        <end position="74"/>
    </location>
</feature>
<gene>
    <name evidence="2" type="ORF">CARN4_1286</name>
</gene>
<accession>E6Q6W9</accession>
<comment type="caution">
    <text evidence="2">The sequence shown here is derived from an EMBL/GenBank/DDBJ whole genome shotgun (WGS) entry which is preliminary data.</text>
</comment>
<dbReference type="EMBL" id="CABO01000046">
    <property type="protein sequence ID" value="CBI02944.1"/>
    <property type="molecule type" value="Genomic_DNA"/>
</dbReference>
<protein>
    <submittedName>
        <fullName evidence="2">Uncharacterized protein</fullName>
    </submittedName>
</protein>
<reference evidence="2" key="1">
    <citation type="submission" date="2009-10" db="EMBL/GenBank/DDBJ databases">
        <title>Diversity of trophic interactions inside an arsenic-rich microbial ecosystem.</title>
        <authorList>
            <person name="Bertin P.N."/>
            <person name="Heinrich-Salmeron A."/>
            <person name="Pelletier E."/>
            <person name="Goulhen-Chollet F."/>
            <person name="Arsene-Ploetze F."/>
            <person name="Gallien S."/>
            <person name="Calteau A."/>
            <person name="Vallenet D."/>
            <person name="Casiot C."/>
            <person name="Chane-Woon-Ming B."/>
            <person name="Giloteaux L."/>
            <person name="Barakat M."/>
            <person name="Bonnefoy V."/>
            <person name="Bruneel O."/>
            <person name="Chandler M."/>
            <person name="Cleiss J."/>
            <person name="Duran R."/>
            <person name="Elbaz-Poulichet F."/>
            <person name="Fonknechten N."/>
            <person name="Lauga B."/>
            <person name="Mornico D."/>
            <person name="Ortet P."/>
            <person name="Schaeffer C."/>
            <person name="Siguier P."/>
            <person name="Alexander Thil Smith A."/>
            <person name="Van Dorsselaer A."/>
            <person name="Weissenbach J."/>
            <person name="Medigue C."/>
            <person name="Le Paslier D."/>
        </authorList>
    </citation>
    <scope>NUCLEOTIDE SEQUENCE</scope>
</reference>
<sequence length="74" mass="8000">MRIRRAAKQARYSHENSCYGPYGRIPIPAHTAIIEDFSVCGAGQRGEPQSPQLTIGRGQEPLASPKSPPGRRAG</sequence>
<dbReference type="AlphaFoldDB" id="E6Q6W9"/>
<name>E6Q6W9_9ZZZZ</name>
<proteinExistence type="predicted"/>
<organism evidence="2">
    <name type="scientific">mine drainage metagenome</name>
    <dbReference type="NCBI Taxonomy" id="410659"/>
    <lineage>
        <taxon>unclassified sequences</taxon>
        <taxon>metagenomes</taxon>
        <taxon>ecological metagenomes</taxon>
    </lineage>
</organism>
<evidence type="ECO:0000256" key="1">
    <source>
        <dbReference type="SAM" id="MobiDB-lite"/>
    </source>
</evidence>
<evidence type="ECO:0000313" key="2">
    <source>
        <dbReference type="EMBL" id="CBI02944.1"/>
    </source>
</evidence>